<proteinExistence type="predicted"/>
<dbReference type="EC" id="3.6.1.27" evidence="1"/>
<feature type="transmembrane region" description="Helical" evidence="4">
    <location>
        <begin position="94"/>
        <end position="112"/>
    </location>
</feature>
<feature type="domain" description="Phosphatidic acid phosphatase type 2/haloperoxidase" evidence="5">
    <location>
        <begin position="97"/>
        <end position="205"/>
    </location>
</feature>
<feature type="transmembrane region" description="Helical" evidence="4">
    <location>
        <begin position="66"/>
        <end position="87"/>
    </location>
</feature>
<feature type="transmembrane region" description="Helical" evidence="4">
    <location>
        <begin position="190"/>
        <end position="209"/>
    </location>
</feature>
<feature type="transmembrane region" description="Helical" evidence="4">
    <location>
        <begin position="221"/>
        <end position="237"/>
    </location>
</feature>
<dbReference type="PANTHER" id="PTHR14969:SF13">
    <property type="entry name" value="AT30094P"/>
    <property type="match status" value="1"/>
</dbReference>
<evidence type="ECO:0000256" key="1">
    <source>
        <dbReference type="ARBA" id="ARBA00012374"/>
    </source>
</evidence>
<dbReference type="Pfam" id="PF01569">
    <property type="entry name" value="PAP2"/>
    <property type="match status" value="1"/>
</dbReference>
<keyword evidence="4" id="KW-0812">Transmembrane</keyword>
<dbReference type="PANTHER" id="PTHR14969">
    <property type="entry name" value="SPHINGOSINE-1-PHOSPHATE PHOSPHOHYDROLASE"/>
    <property type="match status" value="1"/>
</dbReference>
<dbReference type="GO" id="GO:0050380">
    <property type="term" value="F:undecaprenyl-diphosphatase activity"/>
    <property type="evidence" value="ECO:0007669"/>
    <property type="project" value="UniProtKB-EC"/>
</dbReference>
<dbReference type="SUPFAM" id="SSF48317">
    <property type="entry name" value="Acid phosphatase/Vanadium-dependent haloperoxidase"/>
    <property type="match status" value="1"/>
</dbReference>
<sequence length="282" mass="30124">MSDWRTRLSMRLAARAGAESAALPGARRQWRWALGWLAVGVLLYLVCGYHAGFLRLNAAAALAPDWLWQWLTLFGDERVAFALALLFSWRRPRLFWALVLAALLAILYARGLKPLVDAARPPAVFGADVFNLIGPGHTRHSFPSGHSVTAGVFFGVLAVHARAWGWVWLGCALLVGASRVALGVHWPVDVAFGLAGGGLAALLGSWLAARWPGGATRPLPHLLLVGVAALLAVSLLLDNGGYAAATWPLRLIAVAALFSAVVGYLPVWRGGEVNHEGAKDAK</sequence>
<feature type="transmembrane region" description="Helical" evidence="4">
    <location>
        <begin position="166"/>
        <end position="184"/>
    </location>
</feature>
<reference evidence="6 7" key="1">
    <citation type="submission" date="2019-03" db="EMBL/GenBank/DDBJ databases">
        <title>Genomic Encyclopedia of Type Strains, Phase IV (KMG-IV): sequencing the most valuable type-strain genomes for metagenomic binning, comparative biology and taxonomic classification.</title>
        <authorList>
            <person name="Goeker M."/>
        </authorList>
    </citation>
    <scope>NUCLEOTIDE SEQUENCE [LARGE SCALE GENOMIC DNA]</scope>
    <source>
        <strain evidence="6 7">DSM 203</strain>
    </source>
</reference>
<evidence type="ECO:0000256" key="3">
    <source>
        <dbReference type="ARBA" id="ARBA00047594"/>
    </source>
</evidence>
<dbReference type="InterPro" id="IPR036938">
    <property type="entry name" value="PAP2/HPO_sf"/>
</dbReference>
<evidence type="ECO:0000256" key="4">
    <source>
        <dbReference type="SAM" id="Phobius"/>
    </source>
</evidence>
<comment type="caution">
    <text evidence="6">The sequence shown here is derived from an EMBL/GenBank/DDBJ whole genome shotgun (WGS) entry which is preliminary data.</text>
</comment>
<dbReference type="EMBL" id="SMDC01000006">
    <property type="protein sequence ID" value="TCW35551.1"/>
    <property type="molecule type" value="Genomic_DNA"/>
</dbReference>
<gene>
    <name evidence="6" type="ORF">EDC29_106115</name>
</gene>
<dbReference type="Proteomes" id="UP000295247">
    <property type="component" value="Unassembled WGS sequence"/>
</dbReference>
<protein>
    <recommendedName>
        <fullName evidence="1">undecaprenyl-diphosphate phosphatase</fullName>
        <ecNumber evidence="1">3.6.1.27</ecNumber>
    </recommendedName>
    <alternativeName>
        <fullName evidence="2">Undecaprenyl pyrophosphate phosphatase</fullName>
    </alternativeName>
</protein>
<dbReference type="RefSeq" id="WP_123140589.1">
    <property type="nucleotide sequence ID" value="NZ_NRRH01000009.1"/>
</dbReference>
<evidence type="ECO:0000313" key="6">
    <source>
        <dbReference type="EMBL" id="TCW35551.1"/>
    </source>
</evidence>
<dbReference type="InterPro" id="IPR000326">
    <property type="entry name" value="PAP2/HPO"/>
</dbReference>
<dbReference type="Gene3D" id="1.20.144.10">
    <property type="entry name" value="Phosphatidic acid phosphatase type 2/haloperoxidase"/>
    <property type="match status" value="1"/>
</dbReference>
<dbReference type="SMART" id="SM00014">
    <property type="entry name" value="acidPPc"/>
    <property type="match status" value="1"/>
</dbReference>
<accession>A0A4R4A9E1</accession>
<dbReference type="AlphaFoldDB" id="A0A4R4A9E1"/>
<name>A0A4R4A9E1_MARGR</name>
<evidence type="ECO:0000256" key="2">
    <source>
        <dbReference type="ARBA" id="ARBA00032707"/>
    </source>
</evidence>
<evidence type="ECO:0000259" key="5">
    <source>
        <dbReference type="SMART" id="SM00014"/>
    </source>
</evidence>
<comment type="catalytic activity">
    <reaction evidence="3">
        <text>di-trans,octa-cis-undecaprenyl diphosphate + H2O = di-trans,octa-cis-undecaprenyl phosphate + phosphate + H(+)</text>
        <dbReference type="Rhea" id="RHEA:28094"/>
        <dbReference type="ChEBI" id="CHEBI:15377"/>
        <dbReference type="ChEBI" id="CHEBI:15378"/>
        <dbReference type="ChEBI" id="CHEBI:43474"/>
        <dbReference type="ChEBI" id="CHEBI:58405"/>
        <dbReference type="ChEBI" id="CHEBI:60392"/>
        <dbReference type="EC" id="3.6.1.27"/>
    </reaction>
</comment>
<keyword evidence="4" id="KW-0472">Membrane</keyword>
<feature type="transmembrane region" description="Helical" evidence="4">
    <location>
        <begin position="249"/>
        <end position="267"/>
    </location>
</feature>
<keyword evidence="4" id="KW-1133">Transmembrane helix</keyword>
<organism evidence="6 7">
    <name type="scientific">Marichromatium gracile</name>
    <name type="common">Chromatium gracile</name>
    <dbReference type="NCBI Taxonomy" id="1048"/>
    <lineage>
        <taxon>Bacteria</taxon>
        <taxon>Pseudomonadati</taxon>
        <taxon>Pseudomonadota</taxon>
        <taxon>Gammaproteobacteria</taxon>
        <taxon>Chromatiales</taxon>
        <taxon>Chromatiaceae</taxon>
        <taxon>Marichromatium</taxon>
    </lineage>
</organism>
<feature type="transmembrane region" description="Helical" evidence="4">
    <location>
        <begin position="33"/>
        <end position="54"/>
    </location>
</feature>
<evidence type="ECO:0000313" key="7">
    <source>
        <dbReference type="Proteomes" id="UP000295247"/>
    </source>
</evidence>